<dbReference type="AlphaFoldDB" id="A0A6C0D957"/>
<proteinExistence type="predicted"/>
<feature type="coiled-coil region" evidence="1">
    <location>
        <begin position="26"/>
        <end position="53"/>
    </location>
</feature>
<sequence length="87" mass="10346">MSQDNYIAMLNDVKNSLINSKFFLSNDKFENNNKELINQMEDLIKQIDLKLKSECKHEYIEDFVDITPDKSQKICYCNKCWTTFPIN</sequence>
<name>A0A6C0D957_9ZZZZ</name>
<accession>A0A6C0D957</accession>
<organism evidence="2">
    <name type="scientific">viral metagenome</name>
    <dbReference type="NCBI Taxonomy" id="1070528"/>
    <lineage>
        <taxon>unclassified sequences</taxon>
        <taxon>metagenomes</taxon>
        <taxon>organismal metagenomes</taxon>
    </lineage>
</organism>
<evidence type="ECO:0000256" key="1">
    <source>
        <dbReference type="SAM" id="Coils"/>
    </source>
</evidence>
<protein>
    <submittedName>
        <fullName evidence="2">Uncharacterized protein</fullName>
    </submittedName>
</protein>
<dbReference type="EMBL" id="MN739557">
    <property type="protein sequence ID" value="QHT13047.1"/>
    <property type="molecule type" value="Genomic_DNA"/>
</dbReference>
<reference evidence="2" key="1">
    <citation type="journal article" date="2020" name="Nature">
        <title>Giant virus diversity and host interactions through global metagenomics.</title>
        <authorList>
            <person name="Schulz F."/>
            <person name="Roux S."/>
            <person name="Paez-Espino D."/>
            <person name="Jungbluth S."/>
            <person name="Walsh D.A."/>
            <person name="Denef V.J."/>
            <person name="McMahon K.D."/>
            <person name="Konstantinidis K.T."/>
            <person name="Eloe-Fadrosh E.A."/>
            <person name="Kyrpides N.C."/>
            <person name="Woyke T."/>
        </authorList>
    </citation>
    <scope>NUCLEOTIDE SEQUENCE</scope>
    <source>
        <strain evidence="2">GVMAG-M-3300023174-130</strain>
    </source>
</reference>
<keyword evidence="1" id="KW-0175">Coiled coil</keyword>
<evidence type="ECO:0000313" key="2">
    <source>
        <dbReference type="EMBL" id="QHT13047.1"/>
    </source>
</evidence>